<keyword evidence="10" id="KW-1185">Reference proteome</keyword>
<proteinExistence type="inferred from homology"/>
<dbReference type="InterPro" id="IPR019559">
    <property type="entry name" value="Cullin_neddylation_domain"/>
</dbReference>
<gene>
    <name evidence="9" type="ORF">AABB24_000747</name>
</gene>
<dbReference type="Pfam" id="PF10557">
    <property type="entry name" value="Cullin_Nedd8"/>
    <property type="match status" value="1"/>
</dbReference>
<evidence type="ECO:0000256" key="1">
    <source>
        <dbReference type="ARBA" id="ARBA00006019"/>
    </source>
</evidence>
<keyword evidence="2" id="KW-1017">Isopeptide bond</keyword>
<evidence type="ECO:0000313" key="10">
    <source>
        <dbReference type="Proteomes" id="UP001627284"/>
    </source>
</evidence>
<evidence type="ECO:0000313" key="9">
    <source>
        <dbReference type="EMBL" id="KAL3380263.1"/>
    </source>
</evidence>
<protein>
    <recommendedName>
        <fullName evidence="5">Cullin-1</fullName>
    </recommendedName>
</protein>
<name>A0ABD2VGU6_9SOLN</name>
<dbReference type="Pfam" id="PF00888">
    <property type="entry name" value="Cullin"/>
    <property type="match status" value="1"/>
</dbReference>
<keyword evidence="4" id="KW-0832">Ubl conjugation</keyword>
<evidence type="ECO:0000256" key="3">
    <source>
        <dbReference type="ARBA" id="ARBA00022786"/>
    </source>
</evidence>
<dbReference type="Proteomes" id="UP001627284">
    <property type="component" value="Unassembled WGS sequence"/>
</dbReference>
<comment type="caution">
    <text evidence="9">The sequence shown here is derived from an EMBL/GenBank/DDBJ whole genome shotgun (WGS) entry which is preliminary data.</text>
</comment>
<evidence type="ECO:0000256" key="7">
    <source>
        <dbReference type="RuleBase" id="RU003829"/>
    </source>
</evidence>
<dbReference type="EMBL" id="JBJKTR010000001">
    <property type="protein sequence ID" value="KAL3380263.1"/>
    <property type="molecule type" value="Genomic_DNA"/>
</dbReference>
<dbReference type="SMART" id="SM00884">
    <property type="entry name" value="Cullin_Nedd8"/>
    <property type="match status" value="1"/>
</dbReference>
<dbReference type="AlphaFoldDB" id="A0ABD2VGU6"/>
<dbReference type="FunFam" id="3.30.230.130:FF:000005">
    <property type="entry name" value="Cullin-1 like"/>
    <property type="match status" value="1"/>
</dbReference>
<dbReference type="FunFam" id="1.10.10.10:FF:000503">
    <property type="entry name" value="Cullin-1"/>
    <property type="match status" value="1"/>
</dbReference>
<dbReference type="InterPro" id="IPR036317">
    <property type="entry name" value="Cullin_homology_sf"/>
</dbReference>
<dbReference type="InterPro" id="IPR001373">
    <property type="entry name" value="Cullin_N"/>
</dbReference>
<dbReference type="FunFam" id="1.20.1310.10:FF:000020">
    <property type="entry name" value="Cullin-1, putative"/>
    <property type="match status" value="1"/>
</dbReference>
<dbReference type="SMART" id="SM00182">
    <property type="entry name" value="CULLIN"/>
    <property type="match status" value="1"/>
</dbReference>
<accession>A0ABD2VGU6</accession>
<feature type="domain" description="Cullin family profile" evidence="8">
    <location>
        <begin position="283"/>
        <end position="513"/>
    </location>
</feature>
<dbReference type="InterPro" id="IPR016159">
    <property type="entry name" value="Cullin_repeat-like_dom_sf"/>
</dbReference>
<dbReference type="Gene3D" id="1.20.1310.10">
    <property type="entry name" value="Cullin Repeats"/>
    <property type="match status" value="4"/>
</dbReference>
<dbReference type="Gene3D" id="1.10.10.10">
    <property type="entry name" value="Winged helix-like DNA-binding domain superfamily/Winged helix DNA-binding domain"/>
    <property type="match status" value="1"/>
</dbReference>
<evidence type="ECO:0000259" key="8">
    <source>
        <dbReference type="PROSITE" id="PS50069"/>
    </source>
</evidence>
<comment type="similarity">
    <text evidence="1 6 7">Belongs to the cullin family.</text>
</comment>
<dbReference type="InterPro" id="IPR036388">
    <property type="entry name" value="WH-like_DNA-bd_sf"/>
</dbReference>
<dbReference type="Gene3D" id="3.30.230.130">
    <property type="entry name" value="Cullin, Chain C, Domain 2"/>
    <property type="match status" value="1"/>
</dbReference>
<dbReference type="InterPro" id="IPR045093">
    <property type="entry name" value="Cullin"/>
</dbReference>
<evidence type="ECO:0000256" key="4">
    <source>
        <dbReference type="ARBA" id="ARBA00022843"/>
    </source>
</evidence>
<dbReference type="PANTHER" id="PTHR11932">
    <property type="entry name" value="CULLIN"/>
    <property type="match status" value="1"/>
</dbReference>
<dbReference type="Pfam" id="PF26557">
    <property type="entry name" value="Cullin_AB"/>
    <property type="match status" value="1"/>
</dbReference>
<dbReference type="FunFam" id="1.20.1310.10:FF:000013">
    <property type="entry name" value="Cullin-1 like"/>
    <property type="match status" value="1"/>
</dbReference>
<dbReference type="PROSITE" id="PS50069">
    <property type="entry name" value="CULLIN_2"/>
    <property type="match status" value="1"/>
</dbReference>
<organism evidence="9 10">
    <name type="scientific">Solanum stoloniferum</name>
    <dbReference type="NCBI Taxonomy" id="62892"/>
    <lineage>
        <taxon>Eukaryota</taxon>
        <taxon>Viridiplantae</taxon>
        <taxon>Streptophyta</taxon>
        <taxon>Embryophyta</taxon>
        <taxon>Tracheophyta</taxon>
        <taxon>Spermatophyta</taxon>
        <taxon>Magnoliopsida</taxon>
        <taxon>eudicotyledons</taxon>
        <taxon>Gunneridae</taxon>
        <taxon>Pentapetalae</taxon>
        <taxon>asterids</taxon>
        <taxon>lamiids</taxon>
        <taxon>Solanales</taxon>
        <taxon>Solanaceae</taxon>
        <taxon>Solanoideae</taxon>
        <taxon>Solaneae</taxon>
        <taxon>Solanum</taxon>
    </lineage>
</organism>
<dbReference type="InterPro" id="IPR059120">
    <property type="entry name" value="Cullin-like_AB"/>
</dbReference>
<evidence type="ECO:0000256" key="5">
    <source>
        <dbReference type="ARBA" id="ARBA00069612"/>
    </source>
</evidence>
<dbReference type="InterPro" id="IPR036390">
    <property type="entry name" value="WH_DNA-bd_sf"/>
</dbReference>
<dbReference type="PROSITE" id="PS01256">
    <property type="entry name" value="CULLIN_1"/>
    <property type="match status" value="1"/>
</dbReference>
<dbReference type="FunFam" id="1.20.1310.10:FF:000025">
    <property type="entry name" value="Cullin-1, putative"/>
    <property type="match status" value="1"/>
</dbReference>
<reference evidence="9 10" key="1">
    <citation type="submission" date="2024-05" db="EMBL/GenBank/DDBJ databases">
        <title>De novo assembly of an allotetraploid wild potato.</title>
        <authorList>
            <person name="Hosaka A.J."/>
        </authorList>
    </citation>
    <scope>NUCLEOTIDE SEQUENCE [LARGE SCALE GENOMIC DNA]</scope>
    <source>
        <tissue evidence="9">Young leaves</tissue>
    </source>
</reference>
<dbReference type="InterPro" id="IPR016158">
    <property type="entry name" value="Cullin_homology"/>
</dbReference>
<dbReference type="SUPFAM" id="SSF46785">
    <property type="entry name" value="Winged helix' DNA-binding domain"/>
    <property type="match status" value="1"/>
</dbReference>
<dbReference type="GO" id="GO:0009867">
    <property type="term" value="P:jasmonic acid mediated signaling pathway"/>
    <property type="evidence" value="ECO:0007669"/>
    <property type="project" value="UniProtKB-ARBA"/>
</dbReference>
<dbReference type="SUPFAM" id="SSF75632">
    <property type="entry name" value="Cullin homology domain"/>
    <property type="match status" value="1"/>
</dbReference>
<evidence type="ECO:0000256" key="6">
    <source>
        <dbReference type="PROSITE-ProRule" id="PRU00330"/>
    </source>
</evidence>
<dbReference type="SUPFAM" id="SSF74788">
    <property type="entry name" value="Cullin repeat-like"/>
    <property type="match status" value="1"/>
</dbReference>
<dbReference type="InterPro" id="IPR016157">
    <property type="entry name" value="Cullin_CS"/>
</dbReference>
<keyword evidence="3" id="KW-0833">Ubl conjugation pathway</keyword>
<sequence length="638" mass="74107">MIRWLSRLFHFLDRYFIARKSLPNLNEVGLTCFCDQVYQELNGKFRDAVISLIDQEREGEQIDRALLKNVLDIYVEIGMRLMDYYENGFEAAMLKDTMAYYSCKASNWILEDSCPNYMLKAEECLKREKDRVSHYLHSSSETKLLEKVQHELLSVYATQLLEKEHSGCHALLRDDKVEDLSRMYRLFSKIPRGLDHVANTFKQHVTAEGTALVKQAEDAASNKKAHKRDVVGLQEQVFVRKVIELHDKYLAYVNSCFQNHILFHKALKEAFELFCNKGVAGSSSTEILATFCDNILKRGGSEKLRDEAIEETLEKVVKLLAYISDKDLFAEFYRKKLARRLLFNKSANVEHERSIITKLKQQCGGQFTLKMEGMVTDLTLVRDNQARFEEYVSNNPIANPGIDLTVTVLNTGFWPSYKSFDLNLPTEMIRCVEVFKEFYQTETKHRKLTWIYSLGTCIIYGKFEPKSIELVVTTYQASALLLFNASDRLSYQEIMTQLNLSDDDVVRLLHSLSCAKYKILNKEPSTKTISPTDVFEFNSKFTDIMRRMKLPLAPVDEKKKVIENVDKDRRYAIDASIVRIMKSRKVLGYQQLVIECVKQLGRMFKPDVKAIKKRIEDLITRDYLERDKDKPNLFKYLA</sequence>
<evidence type="ECO:0000256" key="2">
    <source>
        <dbReference type="ARBA" id="ARBA00022499"/>
    </source>
</evidence>